<dbReference type="PANTHER" id="PTHR33877">
    <property type="entry name" value="SLL1193 PROTEIN"/>
    <property type="match status" value="1"/>
</dbReference>
<dbReference type="GO" id="GO:0003676">
    <property type="term" value="F:nucleic acid binding"/>
    <property type="evidence" value="ECO:0007669"/>
    <property type="project" value="InterPro"/>
</dbReference>
<proteinExistence type="predicted"/>
<dbReference type="Proteomes" id="UP000219994">
    <property type="component" value="Unassembled WGS sequence"/>
</dbReference>
<dbReference type="InterPro" id="IPR002711">
    <property type="entry name" value="HNH"/>
</dbReference>
<dbReference type="PANTHER" id="PTHR33877:SF2">
    <property type="entry name" value="OS07G0170200 PROTEIN"/>
    <property type="match status" value="1"/>
</dbReference>
<accession>A0A2A6FML6</accession>
<dbReference type="EMBL" id="NAEP01000069">
    <property type="protein sequence ID" value="PDQ34124.1"/>
    <property type="molecule type" value="Genomic_DNA"/>
</dbReference>
<sequence length="108" mass="11750">MWIMGWRRACVARTITVLTISGALVSRLSARGPVWVALRARVLDRDGGVCVYCGGEASEVDHIVPKAAGGRDELANLAAACKRCNARKGARSAVARLTWFNPQWLDRV</sequence>
<evidence type="ECO:0000313" key="3">
    <source>
        <dbReference type="Proteomes" id="UP000219994"/>
    </source>
</evidence>
<organism evidence="2 3">
    <name type="scientific">Candidatus Lumbricidiphila eiseniae</name>
    <dbReference type="NCBI Taxonomy" id="1969409"/>
    <lineage>
        <taxon>Bacteria</taxon>
        <taxon>Bacillati</taxon>
        <taxon>Actinomycetota</taxon>
        <taxon>Actinomycetes</taxon>
        <taxon>Micrococcales</taxon>
        <taxon>Microbacteriaceae</taxon>
        <taxon>Candidatus Lumbricidiphila</taxon>
    </lineage>
</organism>
<dbReference type="Gene3D" id="1.10.30.50">
    <property type="match status" value="1"/>
</dbReference>
<dbReference type="GO" id="GO:0008270">
    <property type="term" value="F:zinc ion binding"/>
    <property type="evidence" value="ECO:0007669"/>
    <property type="project" value="InterPro"/>
</dbReference>
<dbReference type="AlphaFoldDB" id="A0A2A6FML6"/>
<protein>
    <recommendedName>
        <fullName evidence="1">HNH nuclease domain-containing protein</fullName>
    </recommendedName>
</protein>
<dbReference type="GO" id="GO:0004519">
    <property type="term" value="F:endonuclease activity"/>
    <property type="evidence" value="ECO:0007669"/>
    <property type="project" value="InterPro"/>
</dbReference>
<evidence type="ECO:0000313" key="2">
    <source>
        <dbReference type="EMBL" id="PDQ34124.1"/>
    </source>
</evidence>
<gene>
    <name evidence="2" type="ORF">B5766_12895</name>
</gene>
<dbReference type="InterPro" id="IPR003615">
    <property type="entry name" value="HNH_nuc"/>
</dbReference>
<dbReference type="Pfam" id="PF01844">
    <property type="entry name" value="HNH"/>
    <property type="match status" value="1"/>
</dbReference>
<dbReference type="CDD" id="cd00085">
    <property type="entry name" value="HNHc"/>
    <property type="match status" value="1"/>
</dbReference>
<feature type="domain" description="HNH nuclease" evidence="1">
    <location>
        <begin position="37"/>
        <end position="86"/>
    </location>
</feature>
<dbReference type="SMART" id="SM00507">
    <property type="entry name" value="HNHc"/>
    <property type="match status" value="1"/>
</dbReference>
<dbReference type="InterPro" id="IPR052892">
    <property type="entry name" value="NA-targeting_endonuclease"/>
</dbReference>
<name>A0A2A6FML6_9MICO</name>
<evidence type="ECO:0000259" key="1">
    <source>
        <dbReference type="SMART" id="SM00507"/>
    </source>
</evidence>
<reference evidence="3" key="1">
    <citation type="submission" date="2017-03" db="EMBL/GenBank/DDBJ databases">
        <authorList>
            <person name="Lund M.B."/>
        </authorList>
    </citation>
    <scope>NUCLEOTIDE SEQUENCE [LARGE SCALE GENOMIC DNA]</scope>
</reference>
<comment type="caution">
    <text evidence="2">The sequence shown here is derived from an EMBL/GenBank/DDBJ whole genome shotgun (WGS) entry which is preliminary data.</text>
</comment>